<dbReference type="Proteomes" id="UP000515158">
    <property type="component" value="Unplaced"/>
</dbReference>
<keyword evidence="1" id="KW-0732">Signal</keyword>
<reference evidence="4" key="1">
    <citation type="submission" date="2025-08" db="UniProtKB">
        <authorList>
            <consortium name="RefSeq"/>
        </authorList>
    </citation>
    <scope>IDENTIFICATION</scope>
    <source>
        <tissue evidence="4">Total insect</tissue>
    </source>
</reference>
<dbReference type="GO" id="GO:0005886">
    <property type="term" value="C:plasma membrane"/>
    <property type="evidence" value="ECO:0007669"/>
    <property type="project" value="TreeGrafter"/>
</dbReference>
<evidence type="ECO:0000313" key="4">
    <source>
        <dbReference type="RefSeq" id="XP_034251171.1"/>
    </source>
</evidence>
<evidence type="ECO:0000259" key="2">
    <source>
        <dbReference type="Pfam" id="PF06911"/>
    </source>
</evidence>
<protein>
    <submittedName>
        <fullName evidence="4">Protein spartin isoform X1</fullName>
    </submittedName>
</protein>
<name>A0A6P9A355_THRPL</name>
<dbReference type="GO" id="GO:0030514">
    <property type="term" value="P:negative regulation of BMP signaling pathway"/>
    <property type="evidence" value="ECO:0007669"/>
    <property type="project" value="TreeGrafter"/>
</dbReference>
<evidence type="ECO:0000313" key="3">
    <source>
        <dbReference type="Proteomes" id="UP000515158"/>
    </source>
</evidence>
<dbReference type="GeneID" id="117651340"/>
<proteinExistence type="predicted"/>
<dbReference type="InParanoid" id="A0A6P9A355"/>
<dbReference type="RefSeq" id="XP_034251171.1">
    <property type="nucleotide sequence ID" value="XM_034395280.1"/>
</dbReference>
<dbReference type="KEGG" id="tpal:117651340"/>
<feature type="signal peptide" evidence="1">
    <location>
        <begin position="1"/>
        <end position="22"/>
    </location>
</feature>
<feature type="domain" description="Senescence" evidence="2">
    <location>
        <begin position="355"/>
        <end position="547"/>
    </location>
</feature>
<dbReference type="PANTHER" id="PTHR21068">
    <property type="entry name" value="SPARTIN"/>
    <property type="match status" value="1"/>
</dbReference>
<dbReference type="GO" id="GO:0051301">
    <property type="term" value="P:cell division"/>
    <property type="evidence" value="ECO:0007669"/>
    <property type="project" value="TreeGrafter"/>
</dbReference>
<organism evidence="4">
    <name type="scientific">Thrips palmi</name>
    <name type="common">Melon thrips</name>
    <dbReference type="NCBI Taxonomy" id="161013"/>
    <lineage>
        <taxon>Eukaryota</taxon>
        <taxon>Metazoa</taxon>
        <taxon>Ecdysozoa</taxon>
        <taxon>Arthropoda</taxon>
        <taxon>Hexapoda</taxon>
        <taxon>Insecta</taxon>
        <taxon>Pterygota</taxon>
        <taxon>Neoptera</taxon>
        <taxon>Paraneoptera</taxon>
        <taxon>Thysanoptera</taxon>
        <taxon>Terebrantia</taxon>
        <taxon>Thripoidea</taxon>
        <taxon>Thripidae</taxon>
        <taxon>Thrips</taxon>
    </lineage>
</organism>
<evidence type="ECO:0000256" key="1">
    <source>
        <dbReference type="SAM" id="SignalP"/>
    </source>
</evidence>
<dbReference type="InterPro" id="IPR045036">
    <property type="entry name" value="Spartin-like"/>
</dbReference>
<dbReference type="PANTHER" id="PTHR21068:SF43">
    <property type="entry name" value="SPARTIN"/>
    <property type="match status" value="1"/>
</dbReference>
<dbReference type="FunCoup" id="A0A6P9A355">
    <property type="interactions" value="388"/>
</dbReference>
<dbReference type="InterPro" id="IPR009686">
    <property type="entry name" value="Senescence/spartin_C"/>
</dbReference>
<dbReference type="OrthoDB" id="20821at2759"/>
<keyword evidence="3" id="KW-1185">Reference proteome</keyword>
<dbReference type="Pfam" id="PF06911">
    <property type="entry name" value="Senescence"/>
    <property type="match status" value="1"/>
</dbReference>
<dbReference type="AlphaFoldDB" id="A0A6P9A355"/>
<sequence>MSLAVGWLFEVVVLRAYSAVRSVLFVERNMDDLANDGPGTSSGWQRTFEALTNYHNEAFQLLDEAEALDRRNESAAAQAKYSECLTVMDRALSLPIIRPPNPNLSWERAGIMIQKLQKSKEEIKTKAEALQGKAASLPSPSQPPSYEEVMALDTSKSNDKEAAGMSSGAEAGLEVAGAAPALLTYKQLGEALHTLKCAFKAIVGNASRSKGSNNIQVVNEAAGDAEVIFAYDNVRLYFISPDGSVSSSSEPERMIIVHFSEEIPDRPPAYLQVGSWIYPLVPGVSPCFRTSFRAFILPDIHSDVEGSAVGLMLPEDADESVFELLEIILDGITLQLEPEERSAGRLRREVGLAHSVVRGARWVSSRLVSGAERAGDLMNRGTPKLLQHIEQEQPKEFSPNVTKGFEVAKNVSGKAVQVTGFIAGKVGLATTALGRFLAPHIQQQGTRLLTNTFKMDETAAKDKMDNILEATAGAVEAFGTVYGALDQSAHILAGSLATNTVSLVKHKYGAQAGQVAGNTFDTVGNVFVAGHAMKRLNPKYFAKSAVKAAGKAVIEDQRKHLLEDSNTSSFAKPGPNLEKSD</sequence>
<accession>A0A6P9A355</accession>
<gene>
    <name evidence="4" type="primary">LOC117651340</name>
</gene>
<dbReference type="Gene3D" id="1.20.58.80">
    <property type="entry name" value="Phosphotransferase system, lactose/cellobiose-type IIA subunit"/>
    <property type="match status" value="1"/>
</dbReference>
<feature type="chain" id="PRO_5027596541" evidence="1">
    <location>
        <begin position="23"/>
        <end position="581"/>
    </location>
</feature>